<feature type="compositionally biased region" description="Low complexity" evidence="1">
    <location>
        <begin position="75"/>
        <end position="84"/>
    </location>
</feature>
<feature type="compositionally biased region" description="Acidic residues" evidence="1">
    <location>
        <begin position="310"/>
        <end position="323"/>
    </location>
</feature>
<feature type="region of interest" description="Disordered" evidence="1">
    <location>
        <begin position="1"/>
        <end position="243"/>
    </location>
</feature>
<evidence type="ECO:0000256" key="1">
    <source>
        <dbReference type="SAM" id="MobiDB-lite"/>
    </source>
</evidence>
<organism evidence="2 3">
    <name type="scientific">Piptocephalis cylindrospora</name>
    <dbReference type="NCBI Taxonomy" id="1907219"/>
    <lineage>
        <taxon>Eukaryota</taxon>
        <taxon>Fungi</taxon>
        <taxon>Fungi incertae sedis</taxon>
        <taxon>Zoopagomycota</taxon>
        <taxon>Zoopagomycotina</taxon>
        <taxon>Zoopagomycetes</taxon>
        <taxon>Zoopagales</taxon>
        <taxon>Piptocephalidaceae</taxon>
        <taxon>Piptocephalis</taxon>
    </lineage>
</organism>
<name>A0A4P9XY87_9FUNG</name>
<accession>A0A4P9XY87</accession>
<feature type="compositionally biased region" description="Basic and acidic residues" evidence="1">
    <location>
        <begin position="121"/>
        <end position="143"/>
    </location>
</feature>
<feature type="compositionally biased region" description="Low complexity" evidence="1">
    <location>
        <begin position="360"/>
        <end position="370"/>
    </location>
</feature>
<evidence type="ECO:0000313" key="2">
    <source>
        <dbReference type="EMBL" id="RKP11337.1"/>
    </source>
</evidence>
<feature type="compositionally biased region" description="Basic and acidic residues" evidence="1">
    <location>
        <begin position="372"/>
        <end position="392"/>
    </location>
</feature>
<feature type="region of interest" description="Disordered" evidence="1">
    <location>
        <begin position="256"/>
        <end position="392"/>
    </location>
</feature>
<feature type="compositionally biased region" description="Basic and acidic residues" evidence="1">
    <location>
        <begin position="440"/>
        <end position="453"/>
    </location>
</feature>
<sequence>MPPPGPLHPIHLDPSPRKSPPLLPPLPRRTLPLLRATSSTPEPKGASQTITSLKEDLATPPPKGTRTEGKKKGAKGSATTTTEVPVPPVTKTPVRTRRSSTPPAPAMEGTSPSQPIRRTRSREGSTEPPRRTRSREGSAEPSRRSSRLRGSTPEPDASLGPVTRRRPTSITRKRSSMTEEDFDMCDIKEKDETKDKEEVNEKEKANEKETPSTKSKKVKDQPKKKAEQGPDEKQEERKSFGLFDRAAARVRQAFTAVVGTGASDEEEIKEPKGRTRKSGKSAYGVSASMPIPSPMADRSSLPGKYIVFGDSDDDDNDDGEMEEEGKVASEQKDQDESDEEAPEEASFKSSRTRALERVKAAQMAAEAQAALDRQRRKEAEDARKEAQKEKKLRIEAQLSTEAAPVVGGLPLSILKEVEEEEKEVKEAIGSTGKPLAGIKRIFDQDEGTRTEEKKKKKKKHVMSKEEARLKASRKAA</sequence>
<feature type="compositionally biased region" description="Basic and acidic residues" evidence="1">
    <location>
        <begin position="218"/>
        <end position="239"/>
    </location>
</feature>
<protein>
    <submittedName>
        <fullName evidence="2">Uncharacterized protein</fullName>
    </submittedName>
</protein>
<feature type="region of interest" description="Disordered" evidence="1">
    <location>
        <begin position="436"/>
        <end position="476"/>
    </location>
</feature>
<evidence type="ECO:0000313" key="3">
    <source>
        <dbReference type="Proteomes" id="UP000267251"/>
    </source>
</evidence>
<dbReference type="AlphaFoldDB" id="A0A4P9XY87"/>
<dbReference type="Proteomes" id="UP000267251">
    <property type="component" value="Unassembled WGS sequence"/>
</dbReference>
<dbReference type="EMBL" id="KZ988998">
    <property type="protein sequence ID" value="RKP11337.1"/>
    <property type="molecule type" value="Genomic_DNA"/>
</dbReference>
<proteinExistence type="predicted"/>
<gene>
    <name evidence="2" type="ORF">BJ684DRAFT_22109</name>
</gene>
<keyword evidence="3" id="KW-1185">Reference proteome</keyword>
<reference evidence="3" key="1">
    <citation type="journal article" date="2018" name="Nat. Microbiol.">
        <title>Leveraging single-cell genomics to expand the fungal tree of life.</title>
        <authorList>
            <person name="Ahrendt S.R."/>
            <person name="Quandt C.A."/>
            <person name="Ciobanu D."/>
            <person name="Clum A."/>
            <person name="Salamov A."/>
            <person name="Andreopoulos B."/>
            <person name="Cheng J.F."/>
            <person name="Woyke T."/>
            <person name="Pelin A."/>
            <person name="Henrissat B."/>
            <person name="Reynolds N.K."/>
            <person name="Benny G.L."/>
            <person name="Smith M.E."/>
            <person name="James T.Y."/>
            <person name="Grigoriev I.V."/>
        </authorList>
    </citation>
    <scope>NUCLEOTIDE SEQUENCE [LARGE SCALE GENOMIC DNA]</scope>
</reference>
<feature type="compositionally biased region" description="Low complexity" evidence="1">
    <location>
        <begin position="28"/>
        <end position="41"/>
    </location>
</feature>
<feature type="compositionally biased region" description="Basic and acidic residues" evidence="1">
    <location>
        <begin position="185"/>
        <end position="211"/>
    </location>
</feature>
<feature type="compositionally biased region" description="Basic and acidic residues" evidence="1">
    <location>
        <begin position="324"/>
        <end position="334"/>
    </location>
</feature>
<feature type="compositionally biased region" description="Basic residues" evidence="1">
    <location>
        <begin position="163"/>
        <end position="175"/>
    </location>
</feature>
<feature type="compositionally biased region" description="Pro residues" evidence="1">
    <location>
        <begin position="17"/>
        <end position="27"/>
    </location>
</feature>